<dbReference type="EMBL" id="JACHDZ010000009">
    <property type="protein sequence ID" value="MBB5346079.1"/>
    <property type="molecule type" value="Genomic_DNA"/>
</dbReference>
<accession>A0A7W8JDY9</accession>
<evidence type="ECO:0008006" key="4">
    <source>
        <dbReference type="Google" id="ProtNLM"/>
    </source>
</evidence>
<dbReference type="PRINTS" id="PR00359">
    <property type="entry name" value="BP450"/>
</dbReference>
<dbReference type="GO" id="GO:0004497">
    <property type="term" value="F:monooxygenase activity"/>
    <property type="evidence" value="ECO:0007669"/>
    <property type="project" value="InterPro"/>
</dbReference>
<dbReference type="PANTHER" id="PTHR46696:SF1">
    <property type="entry name" value="CYTOCHROME P450 YJIB-RELATED"/>
    <property type="match status" value="1"/>
</dbReference>
<evidence type="ECO:0000313" key="2">
    <source>
        <dbReference type="EMBL" id="MBB5346079.1"/>
    </source>
</evidence>
<protein>
    <recommendedName>
        <fullName evidence="4">Cytochrome P450</fullName>
    </recommendedName>
</protein>
<organism evidence="2 3">
    <name type="scientific">Tunturiibacter lichenicola</name>
    <dbReference type="NCBI Taxonomy" id="2051959"/>
    <lineage>
        <taxon>Bacteria</taxon>
        <taxon>Pseudomonadati</taxon>
        <taxon>Acidobacteriota</taxon>
        <taxon>Terriglobia</taxon>
        <taxon>Terriglobales</taxon>
        <taxon>Acidobacteriaceae</taxon>
        <taxon>Tunturiibacter</taxon>
    </lineage>
</organism>
<dbReference type="SUPFAM" id="SSF48264">
    <property type="entry name" value="Cytochrome P450"/>
    <property type="match status" value="1"/>
</dbReference>
<dbReference type="GO" id="GO:0020037">
    <property type="term" value="F:heme binding"/>
    <property type="evidence" value="ECO:0007669"/>
    <property type="project" value="InterPro"/>
</dbReference>
<comment type="caution">
    <text evidence="2">The sequence shown here is derived from an EMBL/GenBank/DDBJ whole genome shotgun (WGS) entry which is preliminary data.</text>
</comment>
<dbReference type="Proteomes" id="UP000569092">
    <property type="component" value="Unassembled WGS sequence"/>
</dbReference>
<dbReference type="InterPro" id="IPR001128">
    <property type="entry name" value="Cyt_P450"/>
</dbReference>
<dbReference type="Pfam" id="PF00067">
    <property type="entry name" value="p450"/>
    <property type="match status" value="1"/>
</dbReference>
<gene>
    <name evidence="2" type="ORF">HDF10_004089</name>
</gene>
<proteinExistence type="inferred from homology"/>
<dbReference type="GO" id="GO:0016705">
    <property type="term" value="F:oxidoreductase activity, acting on paired donors, with incorporation or reduction of molecular oxygen"/>
    <property type="evidence" value="ECO:0007669"/>
    <property type="project" value="InterPro"/>
</dbReference>
<dbReference type="InterPro" id="IPR002397">
    <property type="entry name" value="Cyt_P450_B"/>
</dbReference>
<dbReference type="PANTHER" id="PTHR46696">
    <property type="entry name" value="P450, PUTATIVE (EUROFUNG)-RELATED"/>
    <property type="match status" value="1"/>
</dbReference>
<reference evidence="2 3" key="1">
    <citation type="submission" date="2020-08" db="EMBL/GenBank/DDBJ databases">
        <title>Genomic Encyclopedia of Type Strains, Phase IV (KMG-V): Genome sequencing to study the core and pangenomes of soil and plant-associated prokaryotes.</title>
        <authorList>
            <person name="Whitman W."/>
        </authorList>
    </citation>
    <scope>NUCLEOTIDE SEQUENCE [LARGE SCALE GENOMIC DNA]</scope>
    <source>
        <strain evidence="2 3">M8US30</strain>
    </source>
</reference>
<sequence>MNSPMPERRSALEDDWVGARSHPQVQPAYFDSKADCWILSRYADVIAALHSPELSLVGPLPKKDELIVDEDARLGMRLETREALSSKLLRSVRRQMFEDARAQLAILNWGQPVDLIRDYAEPVCLALALQVTQPSCKDIDSLNQLARQVSASSADPFAPKLKLRSKAASVALCPYFASGPMPLRESGFVALSQTMVHLLGNVWFGLINHPEEWSRLHRQPALIARGVEELLRFAGLTRFVYRRAQADTMINGICIRHGERLTLRIFAANRDPDRFSNPNEVSVMRRSLGQVSLGAGRHACVGAPLIRTATLAATYTLVERLPKVRLLSPISWRGGDGFRSPSSLPVVASL</sequence>
<evidence type="ECO:0000313" key="3">
    <source>
        <dbReference type="Proteomes" id="UP000569092"/>
    </source>
</evidence>
<dbReference type="Gene3D" id="1.10.630.10">
    <property type="entry name" value="Cytochrome P450"/>
    <property type="match status" value="1"/>
</dbReference>
<name>A0A7W8JDY9_9BACT</name>
<dbReference type="GO" id="GO:0005506">
    <property type="term" value="F:iron ion binding"/>
    <property type="evidence" value="ECO:0007669"/>
    <property type="project" value="InterPro"/>
</dbReference>
<dbReference type="InterPro" id="IPR036396">
    <property type="entry name" value="Cyt_P450_sf"/>
</dbReference>
<evidence type="ECO:0000256" key="1">
    <source>
        <dbReference type="ARBA" id="ARBA00010617"/>
    </source>
</evidence>
<comment type="similarity">
    <text evidence="1">Belongs to the cytochrome P450 family.</text>
</comment>
<dbReference type="AlphaFoldDB" id="A0A7W8JDY9"/>